<accession>A0A0A3HPH0</accession>
<name>A0A0A3HPH0_9BACL</name>
<dbReference type="Proteomes" id="UP000030408">
    <property type="component" value="Unassembled WGS sequence"/>
</dbReference>
<gene>
    <name evidence="1" type="ORF">CD33_20035</name>
</gene>
<dbReference type="eggNOG" id="COG0602">
    <property type="taxonomic scope" value="Bacteria"/>
</dbReference>
<protein>
    <submittedName>
        <fullName evidence="1">Uncharacterized protein</fullName>
    </submittedName>
</protein>
<organism evidence="1 2">
    <name type="scientific">Ureibacillus sinduriensis BLB-1 = JCM 15800</name>
    <dbReference type="NCBI Taxonomy" id="1384057"/>
    <lineage>
        <taxon>Bacteria</taxon>
        <taxon>Bacillati</taxon>
        <taxon>Bacillota</taxon>
        <taxon>Bacilli</taxon>
        <taxon>Bacillales</taxon>
        <taxon>Caryophanaceae</taxon>
        <taxon>Ureibacillus</taxon>
    </lineage>
</organism>
<keyword evidence="2" id="KW-1185">Reference proteome</keyword>
<evidence type="ECO:0000313" key="2">
    <source>
        <dbReference type="Proteomes" id="UP000030408"/>
    </source>
</evidence>
<dbReference type="EMBL" id="JPVO01000055">
    <property type="protein sequence ID" value="KGR74269.1"/>
    <property type="molecule type" value="Genomic_DNA"/>
</dbReference>
<sequence>MGQKAIHLGYPTLPFYLQIGNDNIANIDTEHLINHLLKKYELLVDKVVTSEYLKNVRVLPQLHTLICGNQRGV</sequence>
<reference evidence="1 2" key="1">
    <citation type="submission" date="2014-02" db="EMBL/GenBank/DDBJ databases">
        <title>Draft genome sequence of Lysinibacillus sinduriensis JCM 15800.</title>
        <authorList>
            <person name="Zhang F."/>
            <person name="Wang G."/>
            <person name="Zhang L."/>
        </authorList>
    </citation>
    <scope>NUCLEOTIDE SEQUENCE [LARGE SCALE GENOMIC DNA]</scope>
    <source>
        <strain evidence="1 2">JCM 15800</strain>
    </source>
</reference>
<dbReference type="AlphaFoldDB" id="A0A0A3HPH0"/>
<proteinExistence type="predicted"/>
<evidence type="ECO:0000313" key="1">
    <source>
        <dbReference type="EMBL" id="KGR74269.1"/>
    </source>
</evidence>
<comment type="caution">
    <text evidence="1">The sequence shown here is derived from an EMBL/GenBank/DDBJ whole genome shotgun (WGS) entry which is preliminary data.</text>
</comment>
<dbReference type="STRING" id="1384057.CD33_20035"/>